<proteinExistence type="predicted"/>
<evidence type="ECO:0000313" key="9">
    <source>
        <dbReference type="EMBL" id="NKW41682.1"/>
    </source>
</evidence>
<evidence type="ECO:0000313" key="6">
    <source>
        <dbReference type="EMBL" id="NKT77850.1"/>
    </source>
</evidence>
<evidence type="ECO:0000313" key="7">
    <source>
        <dbReference type="EMBL" id="NKT80783.1"/>
    </source>
</evidence>
<dbReference type="InterPro" id="IPR041583">
    <property type="entry name" value="TetR_C_31"/>
</dbReference>
<dbReference type="EMBL" id="WVDC01000001">
    <property type="protein sequence ID" value="NKW40688.1"/>
    <property type="molecule type" value="Genomic_DNA"/>
</dbReference>
<protein>
    <submittedName>
        <fullName evidence="8">TetR family transcriptional regulator</fullName>
    </submittedName>
</protein>
<evidence type="ECO:0000313" key="10">
    <source>
        <dbReference type="Proteomes" id="UP000608063"/>
    </source>
</evidence>
<accession>A0A9Q5RV99</accession>
<evidence type="ECO:0000259" key="3">
    <source>
        <dbReference type="PROSITE" id="PS50977"/>
    </source>
</evidence>
<evidence type="ECO:0000313" key="4">
    <source>
        <dbReference type="EMBL" id="MBM4568380.1"/>
    </source>
</evidence>
<dbReference type="Pfam" id="PF17940">
    <property type="entry name" value="TetR_C_31"/>
    <property type="match status" value="1"/>
</dbReference>
<dbReference type="SUPFAM" id="SSF46689">
    <property type="entry name" value="Homeodomain-like"/>
    <property type="match status" value="1"/>
</dbReference>
<dbReference type="EMBL" id="WVBC01000034">
    <property type="protein sequence ID" value="NKT80783.1"/>
    <property type="molecule type" value="Genomic_DNA"/>
</dbReference>
<name>A0A9Q5RV99_RHOHA</name>
<dbReference type="InterPro" id="IPR001647">
    <property type="entry name" value="HTH_TetR"/>
</dbReference>
<evidence type="ECO:0000256" key="2">
    <source>
        <dbReference type="PROSITE-ProRule" id="PRU00335"/>
    </source>
</evidence>
<dbReference type="EMBL" id="WVDC01000002">
    <property type="protein sequence ID" value="NKW41682.1"/>
    <property type="molecule type" value="Genomic_DNA"/>
</dbReference>
<dbReference type="Pfam" id="PF00440">
    <property type="entry name" value="TetR_N"/>
    <property type="match status" value="1"/>
</dbReference>
<dbReference type="Gene3D" id="1.10.357.10">
    <property type="entry name" value="Tetracycline Repressor, domain 2"/>
    <property type="match status" value="1"/>
</dbReference>
<dbReference type="GO" id="GO:0003677">
    <property type="term" value="F:DNA binding"/>
    <property type="evidence" value="ECO:0007669"/>
    <property type="project" value="UniProtKB-UniRule"/>
</dbReference>
<sequence>MSHRPSRRESICESALDLAAEGGNHAVTHQAIDRRLSLAKGSTSYYFRTRDALVGAAVRRLTERSRAAFAEAYGAGVGGVSVEGAADLMADQIVLLLTGRRRDVLARYALAVDAADDEELRPALAGCLFSVEKATGLLEALGASDPDSAAHDLISLLEGLVFDSVYGSRSVLAGGSAPSTQRFRVTIRLWLAALAES</sequence>
<dbReference type="AlphaFoldDB" id="A0A9Q5RV99"/>
<gene>
    <name evidence="4" type="ORF">GS441_24075</name>
    <name evidence="5" type="ORF">GS882_06635</name>
    <name evidence="6" type="ORF">GS882_06670</name>
    <name evidence="7" type="ORF">GS882_22170</name>
    <name evidence="8" type="ORF">GS947_03425</name>
    <name evidence="9" type="ORF">GS947_08600</name>
</gene>
<dbReference type="PROSITE" id="PS50977">
    <property type="entry name" value="HTH_TETR_2"/>
    <property type="match status" value="1"/>
</dbReference>
<dbReference type="Proteomes" id="UP000603463">
    <property type="component" value="Unassembled WGS sequence"/>
</dbReference>
<dbReference type="EMBL" id="WVBC01000009">
    <property type="protein sequence ID" value="NKT77849.1"/>
    <property type="molecule type" value="Genomic_DNA"/>
</dbReference>
<evidence type="ECO:0000313" key="5">
    <source>
        <dbReference type="EMBL" id="NKT77849.1"/>
    </source>
</evidence>
<dbReference type="EMBL" id="WVBC01000009">
    <property type="protein sequence ID" value="NKT77850.1"/>
    <property type="molecule type" value="Genomic_DNA"/>
</dbReference>
<organism evidence="8 10">
    <name type="scientific">Rhodococcus hoagii</name>
    <name type="common">Corynebacterium equii</name>
    <dbReference type="NCBI Taxonomy" id="43767"/>
    <lineage>
        <taxon>Bacteria</taxon>
        <taxon>Bacillati</taxon>
        <taxon>Actinomycetota</taxon>
        <taxon>Actinomycetes</taxon>
        <taxon>Mycobacteriales</taxon>
        <taxon>Nocardiaceae</taxon>
        <taxon>Prescottella</taxon>
    </lineage>
</organism>
<dbReference type="Proteomes" id="UP000608063">
    <property type="component" value="Unassembled WGS sequence"/>
</dbReference>
<dbReference type="EMBL" id="WUXR01000019">
    <property type="protein sequence ID" value="MBM4568380.1"/>
    <property type="molecule type" value="Genomic_DNA"/>
</dbReference>
<comment type="caution">
    <text evidence="8">The sequence shown here is derived from an EMBL/GenBank/DDBJ whole genome shotgun (WGS) entry which is preliminary data.</text>
</comment>
<reference evidence="4" key="1">
    <citation type="submission" date="2019-11" db="EMBL/GenBank/DDBJ databases">
        <title>Spread of Macrolides and rifampicin resistant Rhodococcus equi in clinical isolates in the USA.</title>
        <authorList>
            <person name="Alvarez-Narvaez S."/>
            <person name="Huber L."/>
            <person name="Cohen N.D."/>
            <person name="Slovis N."/>
            <person name="Greiter M."/>
            <person name="Giguere S."/>
            <person name="Hart K."/>
        </authorList>
    </citation>
    <scope>NUCLEOTIDE SEQUENCE</scope>
    <source>
        <strain evidence="4">Lh_17</strain>
    </source>
</reference>
<feature type="domain" description="HTH tetR-type" evidence="3">
    <location>
        <begin position="5"/>
        <end position="65"/>
    </location>
</feature>
<feature type="DNA-binding region" description="H-T-H motif" evidence="2">
    <location>
        <begin position="28"/>
        <end position="47"/>
    </location>
</feature>
<reference evidence="8" key="2">
    <citation type="journal article" date="2020" name="Environ. Microbiol.">
        <title>The novel and transferable erm(51) gene confers Macrolides, Lincosamides, and Streptogramins B (MLSB) resistance to clonal Rhodococcus equi in the environment.</title>
        <authorList>
            <person name="Huber L."/>
            <person name="Giguere S."/>
            <person name="Slovis N.M."/>
            <person name="Alvarez-Narvaez S."/>
            <person name="Hart K.A."/>
            <person name="Greiter M."/>
            <person name="Morris E.R.A."/>
            <person name="Cohen N.D."/>
        </authorList>
    </citation>
    <scope>NUCLEOTIDE SEQUENCE</scope>
    <source>
        <strain evidence="5">Lh_116_1</strain>
        <strain evidence="8">Lh_16_1</strain>
    </source>
</reference>
<dbReference type="InterPro" id="IPR009057">
    <property type="entry name" value="Homeodomain-like_sf"/>
</dbReference>
<dbReference type="RefSeq" id="WP_084960560.1">
    <property type="nucleotide sequence ID" value="NZ_CP095477.1"/>
</dbReference>
<keyword evidence="1 2" id="KW-0238">DNA-binding</keyword>
<evidence type="ECO:0000256" key="1">
    <source>
        <dbReference type="ARBA" id="ARBA00023125"/>
    </source>
</evidence>
<dbReference type="Proteomes" id="UP000808906">
    <property type="component" value="Unassembled WGS sequence"/>
</dbReference>
<evidence type="ECO:0000313" key="8">
    <source>
        <dbReference type="EMBL" id="NKW40688.1"/>
    </source>
</evidence>